<proteinExistence type="predicted"/>
<evidence type="ECO:0000313" key="1">
    <source>
        <dbReference type="EMBL" id="CAF4288432.1"/>
    </source>
</evidence>
<dbReference type="SUPFAM" id="SSF52047">
    <property type="entry name" value="RNI-like"/>
    <property type="match status" value="1"/>
</dbReference>
<dbReference type="EMBL" id="CAJOAX010043238">
    <property type="protein sequence ID" value="CAF4288432.1"/>
    <property type="molecule type" value="Genomic_DNA"/>
</dbReference>
<name>A0A820H6I1_9BILA</name>
<dbReference type="Proteomes" id="UP000663823">
    <property type="component" value="Unassembled WGS sequence"/>
</dbReference>
<comment type="caution">
    <text evidence="1">The sequence shown here is derived from an EMBL/GenBank/DDBJ whole genome shotgun (WGS) entry which is preliminary data.</text>
</comment>
<evidence type="ECO:0000313" key="2">
    <source>
        <dbReference type="Proteomes" id="UP000663823"/>
    </source>
</evidence>
<feature type="non-terminal residue" evidence="1">
    <location>
        <position position="135"/>
    </location>
</feature>
<dbReference type="InterPro" id="IPR032675">
    <property type="entry name" value="LRR_dom_sf"/>
</dbReference>
<sequence>MATTEFSPIEYFIINQLYIDELYAFLSYIPQIRRLSIRNLYKSPKKSIREFYPIVLNHLTHVSLNMIDVTFDEFQFIIKNLFNQIEILYISTKDDRAYIDANQWQELIQFHLPNLQIFDIQHKYSFNTTNYLLHE</sequence>
<protein>
    <submittedName>
        <fullName evidence="1">Uncharacterized protein</fullName>
    </submittedName>
</protein>
<accession>A0A820H6I1</accession>
<reference evidence="1" key="1">
    <citation type="submission" date="2021-02" db="EMBL/GenBank/DDBJ databases">
        <authorList>
            <person name="Nowell W R."/>
        </authorList>
    </citation>
    <scope>NUCLEOTIDE SEQUENCE</scope>
</reference>
<dbReference type="Gene3D" id="3.80.10.10">
    <property type="entry name" value="Ribonuclease Inhibitor"/>
    <property type="match status" value="1"/>
</dbReference>
<dbReference type="AlphaFoldDB" id="A0A820H6I1"/>
<organism evidence="1 2">
    <name type="scientific">Rotaria sordida</name>
    <dbReference type="NCBI Taxonomy" id="392033"/>
    <lineage>
        <taxon>Eukaryota</taxon>
        <taxon>Metazoa</taxon>
        <taxon>Spiralia</taxon>
        <taxon>Gnathifera</taxon>
        <taxon>Rotifera</taxon>
        <taxon>Eurotatoria</taxon>
        <taxon>Bdelloidea</taxon>
        <taxon>Philodinida</taxon>
        <taxon>Philodinidae</taxon>
        <taxon>Rotaria</taxon>
    </lineage>
</organism>
<gene>
    <name evidence="1" type="ORF">OTI717_LOCUS41654</name>
</gene>